<keyword evidence="4" id="KW-1185">Reference proteome</keyword>
<dbReference type="EMBL" id="JAFBMS010000139">
    <property type="protein sequence ID" value="KAG9334762.1"/>
    <property type="molecule type" value="Genomic_DNA"/>
</dbReference>
<dbReference type="AlphaFoldDB" id="A0A8T2NAP7"/>
<dbReference type="InterPro" id="IPR003151">
    <property type="entry name" value="PIK-rel_kinase_FAT"/>
</dbReference>
<protein>
    <recommendedName>
        <fullName evidence="2">PIK-related kinase FAT domain-containing protein</fullName>
    </recommendedName>
</protein>
<evidence type="ECO:0000313" key="4">
    <source>
        <dbReference type="Proteomes" id="UP000824540"/>
    </source>
</evidence>
<name>A0A8T2NAP7_9TELE</name>
<comment type="caution">
    <text evidence="3">The sequence shown here is derived from an EMBL/GenBank/DDBJ whole genome shotgun (WGS) entry which is preliminary data.</text>
</comment>
<organism evidence="3 4">
    <name type="scientific">Albula glossodonta</name>
    <name type="common">roundjaw bonefish</name>
    <dbReference type="NCBI Taxonomy" id="121402"/>
    <lineage>
        <taxon>Eukaryota</taxon>
        <taxon>Metazoa</taxon>
        <taxon>Chordata</taxon>
        <taxon>Craniata</taxon>
        <taxon>Vertebrata</taxon>
        <taxon>Euteleostomi</taxon>
        <taxon>Actinopterygii</taxon>
        <taxon>Neopterygii</taxon>
        <taxon>Teleostei</taxon>
        <taxon>Albuliformes</taxon>
        <taxon>Albulidae</taxon>
        <taxon>Albula</taxon>
    </lineage>
</organism>
<proteinExistence type="predicted"/>
<accession>A0A8T2NAP7</accession>
<evidence type="ECO:0000313" key="3">
    <source>
        <dbReference type="EMBL" id="KAG9334762.1"/>
    </source>
</evidence>
<sequence>MFLSCWWFALCLAIVTAYETNTQHDPNTNNAMLGVHASASAIIQYGKIARKQGLVNVALDILSRIHTIPTVPIVDCFQKIRQQVKCYLQLAGVMGKNECMQVSDRAGAIPSSSLSPGSGRCDPSFIPLRDEWLLPLRLGVDGVKTFPGWERLHSARGDG</sequence>
<gene>
    <name evidence="3" type="ORF">JZ751_006510</name>
</gene>
<dbReference type="Pfam" id="PF02259">
    <property type="entry name" value="FAT"/>
    <property type="match status" value="1"/>
</dbReference>
<feature type="signal peptide" evidence="1">
    <location>
        <begin position="1"/>
        <end position="17"/>
    </location>
</feature>
<evidence type="ECO:0000256" key="1">
    <source>
        <dbReference type="SAM" id="SignalP"/>
    </source>
</evidence>
<dbReference type="Proteomes" id="UP000824540">
    <property type="component" value="Unassembled WGS sequence"/>
</dbReference>
<keyword evidence="1" id="KW-0732">Signal</keyword>
<evidence type="ECO:0000259" key="2">
    <source>
        <dbReference type="Pfam" id="PF02259"/>
    </source>
</evidence>
<feature type="domain" description="PIK-related kinase FAT" evidence="2">
    <location>
        <begin position="29"/>
        <end position="98"/>
    </location>
</feature>
<reference evidence="3" key="1">
    <citation type="thesis" date="2021" institute="BYU ScholarsArchive" country="Provo, UT, USA">
        <title>Applications of and Algorithms for Genome Assembly and Genomic Analyses with an Emphasis on Marine Teleosts.</title>
        <authorList>
            <person name="Pickett B.D."/>
        </authorList>
    </citation>
    <scope>NUCLEOTIDE SEQUENCE</scope>
    <source>
        <strain evidence="3">HI-2016</strain>
    </source>
</reference>
<dbReference type="OrthoDB" id="5570127at2759"/>
<feature type="chain" id="PRO_5035816959" description="PIK-related kinase FAT domain-containing protein" evidence="1">
    <location>
        <begin position="18"/>
        <end position="159"/>
    </location>
</feature>